<dbReference type="GO" id="GO:0050660">
    <property type="term" value="F:flavin adenine dinucleotide binding"/>
    <property type="evidence" value="ECO:0007669"/>
    <property type="project" value="InterPro"/>
</dbReference>
<dbReference type="EMBL" id="CP010951">
    <property type="protein sequence ID" value="AMO21772.1"/>
    <property type="molecule type" value="Genomic_DNA"/>
</dbReference>
<organism evidence="8 9">
    <name type="scientific">Ramlibacter tataouinensis</name>
    <dbReference type="NCBI Taxonomy" id="94132"/>
    <lineage>
        <taxon>Bacteria</taxon>
        <taxon>Pseudomonadati</taxon>
        <taxon>Pseudomonadota</taxon>
        <taxon>Betaproteobacteria</taxon>
        <taxon>Burkholderiales</taxon>
        <taxon>Comamonadaceae</taxon>
        <taxon>Ramlibacter</taxon>
    </lineage>
</organism>
<dbReference type="InterPro" id="IPR009075">
    <property type="entry name" value="AcylCo_DH/oxidase_C"/>
</dbReference>
<dbReference type="InterPro" id="IPR037069">
    <property type="entry name" value="AcylCoA_DH/ox_N_sf"/>
</dbReference>
<evidence type="ECO:0000256" key="5">
    <source>
        <dbReference type="ARBA" id="ARBA00023002"/>
    </source>
</evidence>
<keyword evidence="9" id="KW-1185">Reference proteome</keyword>
<evidence type="ECO:0000256" key="3">
    <source>
        <dbReference type="ARBA" id="ARBA00022630"/>
    </source>
</evidence>
<reference evidence="8 9" key="1">
    <citation type="journal article" date="2014" name="Int. J. Syst. Evol. Microbiol.">
        <title>Ramlibacter solisilvae sp. nov., isolated from forest soil, and emended description of the genus Ramlibacter.</title>
        <authorList>
            <person name="Lee H.J."/>
            <person name="Lee S.H."/>
            <person name="Lee S.S."/>
            <person name="Lee J.S."/>
            <person name="Kim Y."/>
            <person name="Kim S.C."/>
            <person name="Jeon C.O."/>
        </authorList>
    </citation>
    <scope>NUCLEOTIDE SEQUENCE [LARGE SCALE GENOMIC DNA]</scope>
    <source>
        <strain evidence="8 9">5-10</strain>
    </source>
</reference>
<comment type="similarity">
    <text evidence="2">Belongs to the acyl-CoA dehydrogenase family.</text>
</comment>
<keyword evidence="5" id="KW-0560">Oxidoreductase</keyword>
<name>A0A127JUS9_9BURK</name>
<dbReference type="RefSeq" id="WP_061495419.1">
    <property type="nucleotide sequence ID" value="NZ_CP010951.1"/>
</dbReference>
<evidence type="ECO:0000259" key="7">
    <source>
        <dbReference type="Pfam" id="PF02771"/>
    </source>
</evidence>
<evidence type="ECO:0000256" key="2">
    <source>
        <dbReference type="ARBA" id="ARBA00009347"/>
    </source>
</evidence>
<dbReference type="PATRIC" id="fig|94132.3.peg.274"/>
<proteinExistence type="inferred from homology"/>
<dbReference type="SUPFAM" id="SSF56645">
    <property type="entry name" value="Acyl-CoA dehydrogenase NM domain-like"/>
    <property type="match status" value="1"/>
</dbReference>
<dbReference type="GO" id="GO:0003995">
    <property type="term" value="F:acyl-CoA dehydrogenase activity"/>
    <property type="evidence" value="ECO:0007669"/>
    <property type="project" value="TreeGrafter"/>
</dbReference>
<dbReference type="Gene3D" id="1.10.540.10">
    <property type="entry name" value="Acyl-CoA dehydrogenase/oxidase, N-terminal domain"/>
    <property type="match status" value="1"/>
</dbReference>
<dbReference type="SUPFAM" id="SSF47203">
    <property type="entry name" value="Acyl-CoA dehydrogenase C-terminal domain-like"/>
    <property type="match status" value="1"/>
</dbReference>
<dbReference type="Gene3D" id="1.20.140.10">
    <property type="entry name" value="Butyryl-CoA Dehydrogenase, subunit A, domain 3"/>
    <property type="match status" value="1"/>
</dbReference>
<dbReference type="Pfam" id="PF02771">
    <property type="entry name" value="Acyl-CoA_dh_N"/>
    <property type="match status" value="1"/>
</dbReference>
<feature type="domain" description="Acyl-CoA dehydrogenase/oxidase N-terminal" evidence="7">
    <location>
        <begin position="1"/>
        <end position="79"/>
    </location>
</feature>
<evidence type="ECO:0000313" key="8">
    <source>
        <dbReference type="EMBL" id="AMO21772.1"/>
    </source>
</evidence>
<keyword evidence="3" id="KW-0285">Flavoprotein</keyword>
<keyword evidence="4" id="KW-0274">FAD</keyword>
<dbReference type="OrthoDB" id="2450120at2"/>
<dbReference type="InterPro" id="IPR036250">
    <property type="entry name" value="AcylCo_DH-like_C"/>
</dbReference>
<evidence type="ECO:0000256" key="4">
    <source>
        <dbReference type="ARBA" id="ARBA00022827"/>
    </source>
</evidence>
<protein>
    <submittedName>
        <fullName evidence="8">Acyl-CoA dehydrogenase</fullName>
    </submittedName>
</protein>
<dbReference type="Proteomes" id="UP000070433">
    <property type="component" value="Chromosome"/>
</dbReference>
<gene>
    <name evidence="8" type="ORF">UC35_01385</name>
</gene>
<dbReference type="Pfam" id="PF00441">
    <property type="entry name" value="Acyl-CoA_dh_1"/>
    <property type="match status" value="1"/>
</dbReference>
<dbReference type="PANTHER" id="PTHR43884:SF20">
    <property type="entry name" value="ACYL-COA DEHYDROGENASE FADE28"/>
    <property type="match status" value="1"/>
</dbReference>
<comment type="cofactor">
    <cofactor evidence="1">
        <name>FAD</name>
        <dbReference type="ChEBI" id="CHEBI:57692"/>
    </cofactor>
</comment>
<dbReference type="PANTHER" id="PTHR43884">
    <property type="entry name" value="ACYL-COA DEHYDROGENASE"/>
    <property type="match status" value="1"/>
</dbReference>
<sequence>MFAEAIEDILRDRCTPAVVRAIEQGGDPLPLWRALSDAGFLDLLRPEEEGGAGLPLPELYPVVAQFGRYAAPLPLAQAIGARALVGPGVALPDGPLTLAPALRRRSDGSLHAPLVPFGAIAQHVLAADGDRLVLLSCAEVRRIATGIPNSQAATLVWADDRGLERLAGDAAALSPLAAALQAALLAGGMTRVFEMTLQYCNERSQFGRTLGKFQAIQHQLAVMAELVAASGIAAEAAFQAPGRVPRLLPAAMAKARASEAAPDVANTAHALHGAIGVTEEYDLQLFTRRLHEGRTAHGSESYWNHIVGEQVLASSGTLAEFVRAA</sequence>
<accession>A0A127JUS9</accession>
<evidence type="ECO:0000259" key="6">
    <source>
        <dbReference type="Pfam" id="PF00441"/>
    </source>
</evidence>
<evidence type="ECO:0000313" key="9">
    <source>
        <dbReference type="Proteomes" id="UP000070433"/>
    </source>
</evidence>
<dbReference type="AlphaFoldDB" id="A0A127JUS9"/>
<evidence type="ECO:0000256" key="1">
    <source>
        <dbReference type="ARBA" id="ARBA00001974"/>
    </source>
</evidence>
<feature type="domain" description="Acyl-CoA dehydrogenase/oxidase C-terminal" evidence="6">
    <location>
        <begin position="180"/>
        <end position="311"/>
    </location>
</feature>
<dbReference type="InterPro" id="IPR013786">
    <property type="entry name" value="AcylCoA_DH/ox_N"/>
</dbReference>
<dbReference type="InterPro" id="IPR009100">
    <property type="entry name" value="AcylCoA_DH/oxidase_NM_dom_sf"/>
</dbReference>